<gene>
    <name evidence="2" type="ORF">FSC09_16140</name>
</gene>
<keyword evidence="1" id="KW-0472">Membrane</keyword>
<sequence>MIRLTIFFFLGAVIADYYNLLPLEFAQDLHRIIGELKGFLDMGIKAVEDYAIQLAFTFVGLCLVYFLAHF</sequence>
<dbReference type="RefSeq" id="WP_163146580.1">
    <property type="nucleotide sequence ID" value="NZ_CP044456.1"/>
</dbReference>
<organism evidence="2 3">
    <name type="scientific">Acinetobacter indicus</name>
    <dbReference type="NCBI Taxonomy" id="756892"/>
    <lineage>
        <taxon>Bacteria</taxon>
        <taxon>Pseudomonadati</taxon>
        <taxon>Pseudomonadota</taxon>
        <taxon>Gammaproteobacteria</taxon>
        <taxon>Moraxellales</taxon>
        <taxon>Moraxellaceae</taxon>
        <taxon>Acinetobacter</taxon>
    </lineage>
</organism>
<evidence type="ECO:0000256" key="1">
    <source>
        <dbReference type="SAM" id="Phobius"/>
    </source>
</evidence>
<keyword evidence="1" id="KW-1133">Transmembrane helix</keyword>
<reference evidence="2 3" key="1">
    <citation type="submission" date="2019-09" db="EMBL/GenBank/DDBJ databases">
        <title>Non-baumannii Acinetobacter spp. carrying blaNDM-1 isolated in China.</title>
        <authorList>
            <person name="Cui C."/>
            <person name="Chen C."/>
            <person name="Sun J."/>
            <person name="Liu Y."/>
        </authorList>
    </citation>
    <scope>NUCLEOTIDE SEQUENCE [LARGE SCALE GENOMIC DNA]</scope>
    <source>
        <strain evidence="2 3">B18</strain>
        <plasmid evidence="3">pb18-1</plasmid>
    </source>
</reference>
<feature type="transmembrane region" description="Helical" evidence="1">
    <location>
        <begin position="50"/>
        <end position="68"/>
    </location>
</feature>
<dbReference type="EMBL" id="CP044456">
    <property type="protein sequence ID" value="QIC71920.1"/>
    <property type="molecule type" value="Genomic_DNA"/>
</dbReference>
<geneLocation type="plasmid" evidence="3">
    <name>pb18-1</name>
</geneLocation>
<keyword evidence="2" id="KW-0614">Plasmid</keyword>
<accession>A0A6C0Y743</accession>
<protein>
    <submittedName>
        <fullName evidence="2">Uncharacterized protein</fullName>
    </submittedName>
</protein>
<dbReference type="Proteomes" id="UP000503440">
    <property type="component" value="Plasmid pB18-1"/>
</dbReference>
<dbReference type="AlphaFoldDB" id="A0A6C0Y743"/>
<proteinExistence type="predicted"/>
<evidence type="ECO:0000313" key="3">
    <source>
        <dbReference type="Proteomes" id="UP000503440"/>
    </source>
</evidence>
<name>A0A6C0Y743_9GAMM</name>
<evidence type="ECO:0000313" key="2">
    <source>
        <dbReference type="EMBL" id="QIC71920.1"/>
    </source>
</evidence>
<keyword evidence="1" id="KW-0812">Transmembrane</keyword>